<protein>
    <submittedName>
        <fullName evidence="4">Phage tail tape measure protein, TP901 family, core region</fullName>
    </submittedName>
</protein>
<gene>
    <name evidence="4" type="ORF">SAMN05421677_10820</name>
</gene>
<organism evidence="4 5">
    <name type="scientific">Halobacillus aidingensis</name>
    <dbReference type="NCBI Taxonomy" id="240303"/>
    <lineage>
        <taxon>Bacteria</taxon>
        <taxon>Bacillati</taxon>
        <taxon>Bacillota</taxon>
        <taxon>Bacilli</taxon>
        <taxon>Bacillales</taxon>
        <taxon>Bacillaceae</taxon>
        <taxon>Halobacillus</taxon>
    </lineage>
</organism>
<evidence type="ECO:0000313" key="5">
    <source>
        <dbReference type="Proteomes" id="UP000198860"/>
    </source>
</evidence>
<accession>A0A1H0MFG2</accession>
<reference evidence="5" key="1">
    <citation type="submission" date="2016-10" db="EMBL/GenBank/DDBJ databases">
        <authorList>
            <person name="Varghese N."/>
            <person name="Submissions S."/>
        </authorList>
    </citation>
    <scope>NUCLEOTIDE SEQUENCE [LARGE SCALE GENOMIC DNA]</scope>
    <source>
        <strain evidence="5">CGMCC 1.3703</strain>
    </source>
</reference>
<evidence type="ECO:0000256" key="2">
    <source>
        <dbReference type="SAM" id="Coils"/>
    </source>
</evidence>
<keyword evidence="1" id="KW-1188">Viral release from host cell</keyword>
<sequence>MATKELGNLQTKLSLDDKNFNLTSVRSDLKGLRSEMNVLKSTSKEYQRSTEGLSRQSDILSRKYKTQEARVSELRRRYEESKRVKGEDAQQTKNLSAQYNNAVSSLNKTETQLKRVNEQLERQVNPWKRIGTQLDTAGDKMQQFGRGARDFGRNWTMGVSTPILGFGALMVRTGMDFEKSMSQVQATSGATGDDLALLEEKAREMGASTTKSASEAADGLNYMALAGWDTQEMLGGLEPILRLSEAANIDLGRASDLVTDSLSALQLEVSDLPQYLDMVAEASRTSNTSMDQLMDAFLIAGGNFAQFNVPLSESIASLGLLANRGLKGSEAGRAMNAILVNLTSGAGQAGEAMEELGISAFDTEGNFIGLEETLELVRDRTKNMTDEQKAQYISMIAGKEHLKSFQGLLDGLDKEYKDLKYSVADSDNALNEMADTMQDNAAGNVAALKSAFEELSIQFSTHLLPVLTDGVEKLTDLARWFGDLDEKTQKNIITWAGIAAAVGPAAYMIGTASGAVGGLTKGLGFLTTALGGKSGTKGAGGALMRIVSKGGPVGLAIAGFGGLGIAIYEAVKASDDYSSANVEKIEAMQKEIKQTDELINRFNELKTKNELSNSEMLRFMDIQSELAETNAPTIIEKLKDEQGKLLEKSGLTNEEMSEFIGLNNDIIEIAPETEKVISNQGNAWSENTNAVKEYNDEQRRILKEETRKELVDTLETMKGLEEDKARLMKDQEDTQKDIQKNANARLETEGELKGQRQLIKDLEKEIESSTGLQKKRLEDQLLIEIDKKEELLNQLDTHDRLRDKYGKELMVNQEDLKTTREKLKEAENIVFKYEEIILKQVGLNAKKGQGLTQLDNEISKLETQKSQNDDLLRKGQINTTIHQERNAELNEQISKLQSAKGELDQINQRAREDINKDIYLKERPANYWATLDSKLSTPVSKYVNIYEKMHKGLSYADGTNYHPGGPALVGEEGFELAKLGNKWSMLNFGIADLPVGSQVFTHEESKRILRSLNSTPAYAEGISTPGSAAQIERRLQGNNNQPIEVNLEATFISELDGLQLAKGTYKFYKEIDDNHTRGRMRARGEQI</sequence>
<dbReference type="Proteomes" id="UP000198860">
    <property type="component" value="Unassembled WGS sequence"/>
</dbReference>
<evidence type="ECO:0000313" key="4">
    <source>
        <dbReference type="EMBL" id="SDO79159.1"/>
    </source>
</evidence>
<name>A0A1H0MFG2_HALAD</name>
<dbReference type="PANTHER" id="PTHR37813:SF1">
    <property type="entry name" value="FELS-2 PROPHAGE PROTEIN"/>
    <property type="match status" value="1"/>
</dbReference>
<feature type="coiled-coil region" evidence="2">
    <location>
        <begin position="29"/>
        <end position="123"/>
    </location>
</feature>
<dbReference type="RefSeq" id="WP_089652297.1">
    <property type="nucleotide sequence ID" value="NZ_FNIZ01000008.1"/>
</dbReference>
<dbReference type="PANTHER" id="PTHR37813">
    <property type="entry name" value="FELS-2 PROPHAGE PROTEIN"/>
    <property type="match status" value="1"/>
</dbReference>
<dbReference type="InterPro" id="IPR010090">
    <property type="entry name" value="Phage_tape_meas"/>
</dbReference>
<dbReference type="Pfam" id="PF10145">
    <property type="entry name" value="PhageMin_Tail"/>
    <property type="match status" value="1"/>
</dbReference>
<feature type="coiled-coil region" evidence="2">
    <location>
        <begin position="703"/>
        <end position="916"/>
    </location>
</feature>
<dbReference type="STRING" id="240303.SAMN05421677_10820"/>
<dbReference type="OrthoDB" id="28713at2"/>
<keyword evidence="2" id="KW-0175">Coiled coil</keyword>
<keyword evidence="5" id="KW-1185">Reference proteome</keyword>
<evidence type="ECO:0000259" key="3">
    <source>
        <dbReference type="Pfam" id="PF10145"/>
    </source>
</evidence>
<proteinExistence type="predicted"/>
<feature type="domain" description="Phage tail tape measure protein" evidence="3">
    <location>
        <begin position="200"/>
        <end position="398"/>
    </location>
</feature>
<dbReference type="EMBL" id="FNIZ01000008">
    <property type="protein sequence ID" value="SDO79159.1"/>
    <property type="molecule type" value="Genomic_DNA"/>
</dbReference>
<dbReference type="SUPFAM" id="SSF57997">
    <property type="entry name" value="Tropomyosin"/>
    <property type="match status" value="1"/>
</dbReference>
<dbReference type="NCBIfam" id="TIGR01760">
    <property type="entry name" value="tape_meas_TP901"/>
    <property type="match status" value="1"/>
</dbReference>
<dbReference type="AlphaFoldDB" id="A0A1H0MFG2"/>
<evidence type="ECO:0000256" key="1">
    <source>
        <dbReference type="ARBA" id="ARBA00022612"/>
    </source>
</evidence>